<name>A0ABD4A3G7_9BACI</name>
<protein>
    <recommendedName>
        <fullName evidence="3">Lipoprotein</fullName>
    </recommendedName>
</protein>
<evidence type="ECO:0000313" key="1">
    <source>
        <dbReference type="EMBL" id="KIO71556.1"/>
    </source>
</evidence>
<reference evidence="1 2" key="1">
    <citation type="submission" date="2015-01" db="EMBL/GenBank/DDBJ databases">
        <title>Draft Genome Sequences of Four Bacillus thermoamylovorans Strains, Isolated From Food Products.</title>
        <authorList>
            <person name="Krawcyk A.O."/>
            <person name="Berendsen E.M."/>
            <person name="Eijlander R.T."/>
            <person name="de Jong A."/>
            <person name="Wells-Bennik M."/>
            <person name="Kuipers O.P."/>
        </authorList>
    </citation>
    <scope>NUCLEOTIDE SEQUENCE [LARGE SCALE GENOMIC DNA]</scope>
    <source>
        <strain evidence="1 2">B4167</strain>
    </source>
</reference>
<dbReference type="EMBL" id="JXLU01000123">
    <property type="protein sequence ID" value="KIO71556.1"/>
    <property type="molecule type" value="Genomic_DNA"/>
</dbReference>
<evidence type="ECO:0000313" key="2">
    <source>
        <dbReference type="Proteomes" id="UP000032076"/>
    </source>
</evidence>
<dbReference type="Proteomes" id="UP000032076">
    <property type="component" value="Unassembled WGS sequence"/>
</dbReference>
<comment type="caution">
    <text evidence="1">The sequence shown here is derived from an EMBL/GenBank/DDBJ whole genome shotgun (WGS) entry which is preliminary data.</text>
</comment>
<dbReference type="RefSeq" id="WP_041903406.1">
    <property type="nucleotide sequence ID" value="NZ_JXLT01000121.1"/>
</dbReference>
<organism evidence="1 2">
    <name type="scientific">Caldibacillus thermoamylovorans</name>
    <dbReference type="NCBI Taxonomy" id="35841"/>
    <lineage>
        <taxon>Bacteria</taxon>
        <taxon>Bacillati</taxon>
        <taxon>Bacillota</taxon>
        <taxon>Bacilli</taxon>
        <taxon>Bacillales</taxon>
        <taxon>Bacillaceae</taxon>
        <taxon>Caldibacillus</taxon>
    </lineage>
</organism>
<accession>A0ABD4A3G7</accession>
<dbReference type="AlphaFoldDB" id="A0ABD4A3G7"/>
<proteinExistence type="predicted"/>
<gene>
    <name evidence="1" type="ORF">B4167_3604</name>
</gene>
<evidence type="ECO:0008006" key="3">
    <source>
        <dbReference type="Google" id="ProtNLM"/>
    </source>
</evidence>
<sequence length="143" mass="16587">MLFLIAICVLIFFVGCNSKNNKSDSENWADSLENVQKIEVISPEENPILTISDKQEVEDFVNALKIDKWEMKDVPSDAIKGKQFDLYQQETIKFGESSKDKKELKHVASITTYNKPYLDFNLGDVRFSFKVPKEVFEYLSEYQ</sequence>